<evidence type="ECO:0000256" key="1">
    <source>
        <dbReference type="ARBA" id="ARBA00009242"/>
    </source>
</evidence>
<evidence type="ECO:0000259" key="3">
    <source>
        <dbReference type="Pfam" id="PF03561"/>
    </source>
</evidence>
<reference evidence="4" key="1">
    <citation type="submission" date="2021-01" db="EMBL/GenBank/DDBJ databases">
        <authorList>
            <person name="Corre E."/>
            <person name="Pelletier E."/>
            <person name="Niang G."/>
            <person name="Scheremetjew M."/>
            <person name="Finn R."/>
            <person name="Kale V."/>
            <person name="Holt S."/>
            <person name="Cochrane G."/>
            <person name="Meng A."/>
            <person name="Brown T."/>
            <person name="Cohen L."/>
        </authorList>
    </citation>
    <scope>NUCLEOTIDE SEQUENCE</scope>
    <source>
        <strain evidence="4">MM31A-1</strain>
    </source>
</reference>
<accession>A0A7S3Q218</accession>
<dbReference type="Gene3D" id="2.60.120.260">
    <property type="entry name" value="Galactose-binding domain-like"/>
    <property type="match status" value="2"/>
</dbReference>
<dbReference type="EMBL" id="HBIO01010204">
    <property type="protein sequence ID" value="CAE0463058.1"/>
    <property type="molecule type" value="Transcribed_RNA"/>
</dbReference>
<dbReference type="InterPro" id="IPR008979">
    <property type="entry name" value="Galactose-bd-like_sf"/>
</dbReference>
<evidence type="ECO:0000313" key="4">
    <source>
        <dbReference type="EMBL" id="CAE0463058.1"/>
    </source>
</evidence>
<feature type="region of interest" description="Disordered" evidence="2">
    <location>
        <begin position="1"/>
        <end position="20"/>
    </location>
</feature>
<name>A0A7S3Q218_9STRA</name>
<dbReference type="GO" id="GO:0004037">
    <property type="term" value="F:allantoicase activity"/>
    <property type="evidence" value="ECO:0007669"/>
    <property type="project" value="InterPro"/>
</dbReference>
<dbReference type="InterPro" id="IPR015908">
    <property type="entry name" value="Allantoicase_dom"/>
</dbReference>
<dbReference type="AlphaFoldDB" id="A0A7S3Q218"/>
<proteinExistence type="inferred from homology"/>
<dbReference type="SUPFAM" id="SSF49785">
    <property type="entry name" value="Galactose-binding domain-like"/>
    <property type="match status" value="2"/>
</dbReference>
<feature type="domain" description="Allantoicase" evidence="3">
    <location>
        <begin position="85"/>
        <end position="277"/>
    </location>
</feature>
<dbReference type="PANTHER" id="PTHR12045:SF3">
    <property type="entry name" value="INACTIVE ALLANTOICASE-RELATED"/>
    <property type="match status" value="1"/>
</dbReference>
<sequence>MQTFREQNTNNTCPNESHNEASFDTLDDSCAPGRFNPIPLKIQSIENEDVEITCISGQLSDALNISPTKTSPFYGKNCKNLVSNSHVLFATDEWFARCDNLVKDTSPVFVPDLYCPEGKVMDGWETRRRRVAGHDWCVIALNSLRGDVFGIELDTAHFTGNQTPRVSIEVANCYNEKIDEEEWKFTWMPGAVTRLARGGGIQGTGKSPKEIERAQKACERFTWVEILSMTVLQPGYEETRMHYFSVPEEVRETTKGFTHIRVNYFPDGGVARMKLWGITFGENTHESSPTKEVFNVPPSFKPYADPELSCEIYGGQGLSCSNKHYGVPANLIRQGEGKDMGDGWETARHPDRPPVLIKDPKTDLIDSPLLDWAVIKLGLGGAKSVSRIILDTKHFKGNFPESVSIEGCDASCEKISDDMVCAVKPGMDDDRLNWIPLLKRSRMGPDREHLFEGKSLALVNATNHITHIRVSIFPDGGLSRVRIYGTPVKKTCEN</sequence>
<dbReference type="InterPro" id="IPR005164">
    <property type="entry name" value="Allantoicase"/>
</dbReference>
<dbReference type="GO" id="GO:0000256">
    <property type="term" value="P:allantoin catabolic process"/>
    <property type="evidence" value="ECO:0007669"/>
    <property type="project" value="InterPro"/>
</dbReference>
<feature type="domain" description="Allantoicase" evidence="3">
    <location>
        <begin position="314"/>
        <end position="487"/>
    </location>
</feature>
<dbReference type="Pfam" id="PF03561">
    <property type="entry name" value="Allantoicase"/>
    <property type="match status" value="2"/>
</dbReference>
<evidence type="ECO:0000256" key="2">
    <source>
        <dbReference type="SAM" id="MobiDB-lite"/>
    </source>
</evidence>
<dbReference type="NCBIfam" id="TIGR02961">
    <property type="entry name" value="allantoicase"/>
    <property type="match status" value="1"/>
</dbReference>
<comment type="similarity">
    <text evidence="1">Belongs to the allantoicase family.</text>
</comment>
<organism evidence="4">
    <name type="scientific">Chaetoceros debilis</name>
    <dbReference type="NCBI Taxonomy" id="122233"/>
    <lineage>
        <taxon>Eukaryota</taxon>
        <taxon>Sar</taxon>
        <taxon>Stramenopiles</taxon>
        <taxon>Ochrophyta</taxon>
        <taxon>Bacillariophyta</taxon>
        <taxon>Coscinodiscophyceae</taxon>
        <taxon>Chaetocerotophycidae</taxon>
        <taxon>Chaetocerotales</taxon>
        <taxon>Chaetocerotaceae</taxon>
        <taxon>Chaetoceros</taxon>
    </lineage>
</organism>
<gene>
    <name evidence="4" type="ORF">CDEB00056_LOCUS7899</name>
</gene>
<protein>
    <recommendedName>
        <fullName evidence="3">Allantoicase domain-containing protein</fullName>
    </recommendedName>
</protein>
<dbReference type="PANTHER" id="PTHR12045">
    <property type="entry name" value="ALLANTOICASE"/>
    <property type="match status" value="1"/>
</dbReference>